<evidence type="ECO:0000256" key="1">
    <source>
        <dbReference type="SAM" id="MobiDB-lite"/>
    </source>
</evidence>
<feature type="region of interest" description="Disordered" evidence="1">
    <location>
        <begin position="448"/>
        <end position="485"/>
    </location>
</feature>
<evidence type="ECO:0000313" key="2">
    <source>
        <dbReference type="EMBL" id="NDL72263.1"/>
    </source>
</evidence>
<dbReference type="RefSeq" id="WP_162220092.1">
    <property type="nucleotide sequence ID" value="NZ_JAAEHK010000053.1"/>
</dbReference>
<name>A0A7C9JVH7_9GAMM</name>
<gene>
    <name evidence="2" type="ORF">GPL32_17320</name>
</gene>
<dbReference type="GO" id="GO:0006310">
    <property type="term" value="P:DNA recombination"/>
    <property type="evidence" value="ECO:0007669"/>
    <property type="project" value="InterPro"/>
</dbReference>
<dbReference type="GO" id="GO:0003677">
    <property type="term" value="F:DNA binding"/>
    <property type="evidence" value="ECO:0007669"/>
    <property type="project" value="InterPro"/>
</dbReference>
<sequence>MTTRAPIPPAILRISKLHTFTELASSAAHTWRTQSVPHADPARTYLNEDWRDIHGPSDLCAAVKVHLSPVDYLQSNAVICLEYLITASRQAFSINGGETDAQAYFRDSVKFLENRHGKANVIAINIQHDESAPHLVAYVIPLVEHQAHEIKRSVFAPGRKPDGKQNRTLKTIKVPAHIALSATHYTGTPEKMRRLQTDFVELVARHHSLRRGLEYSAATHTTNRDFHAAVARAFASHLHITPDDLERRGRLWNRESPVQMAQRLSDIAQENYAPIIASAATAEHDRRRAREMEETALRHRDRYDKECKAHEMTRQTLGRLTHGLLPNQVQSLEHQASQYRRSNKLAAQEKARQRNFALAAIQHQKEHQLKAAHQAEQAREEEIVAKLCRITPRELAQAEHKVRHEYWCLMLKRVELEEVVIQMIESGLFEASGHLSTKGHNLIADMKTSEASSPQEDLNRALNHKAPDTNAIDKPGSSVQSPFSF</sequence>
<dbReference type="NCBIfam" id="NF041497">
    <property type="entry name" value="MobV"/>
    <property type="match status" value="1"/>
</dbReference>
<dbReference type="InterPro" id="IPR001668">
    <property type="entry name" value="Mob_Pre"/>
</dbReference>
<protein>
    <recommendedName>
        <fullName evidence="4">Plasmid recombination enzyme</fullName>
    </recommendedName>
</protein>
<reference evidence="2 3" key="1">
    <citation type="submission" date="2020-01" db="EMBL/GenBank/DDBJ databases">
        <title>Whole genome sequencing of Halomonas alkaliphila strain LS44.</title>
        <authorList>
            <person name="Kumar S."/>
            <person name="Paul D."/>
            <person name="Shouche Y."/>
            <person name="Suryavanshi M.V."/>
        </authorList>
    </citation>
    <scope>NUCLEOTIDE SEQUENCE [LARGE SCALE GENOMIC DNA]</scope>
    <source>
        <strain evidence="2 3">LS44</strain>
    </source>
</reference>
<dbReference type="Proteomes" id="UP000480312">
    <property type="component" value="Unassembled WGS sequence"/>
</dbReference>
<dbReference type="CDD" id="cd17242">
    <property type="entry name" value="MobM_relaxase"/>
    <property type="match status" value="1"/>
</dbReference>
<dbReference type="Gene3D" id="3.30.930.30">
    <property type="match status" value="1"/>
</dbReference>
<dbReference type="AlphaFoldDB" id="A0A7C9JVH7"/>
<dbReference type="OrthoDB" id="6655189at2"/>
<comment type="caution">
    <text evidence="2">The sequence shown here is derived from an EMBL/GenBank/DDBJ whole genome shotgun (WGS) entry which is preliminary data.</text>
</comment>
<dbReference type="EMBL" id="JAAEHK010000053">
    <property type="protein sequence ID" value="NDL72263.1"/>
    <property type="molecule type" value="Genomic_DNA"/>
</dbReference>
<dbReference type="Pfam" id="PF01076">
    <property type="entry name" value="Mob_Pre"/>
    <property type="match status" value="1"/>
</dbReference>
<organism evidence="2 3">
    <name type="scientific">Vreelandella alkaliphila</name>
    <dbReference type="NCBI Taxonomy" id="272774"/>
    <lineage>
        <taxon>Bacteria</taxon>
        <taxon>Pseudomonadati</taxon>
        <taxon>Pseudomonadota</taxon>
        <taxon>Gammaproteobacteria</taxon>
        <taxon>Oceanospirillales</taxon>
        <taxon>Halomonadaceae</taxon>
        <taxon>Vreelandella</taxon>
    </lineage>
</organism>
<evidence type="ECO:0000313" key="3">
    <source>
        <dbReference type="Proteomes" id="UP000480312"/>
    </source>
</evidence>
<accession>A0A7C9JVH7</accession>
<proteinExistence type="predicted"/>
<evidence type="ECO:0008006" key="4">
    <source>
        <dbReference type="Google" id="ProtNLM"/>
    </source>
</evidence>